<name>A0A172ZIW0_9BACL</name>
<dbReference type="AlphaFoldDB" id="A0A172ZIW0"/>
<reference evidence="1 2" key="2">
    <citation type="journal article" date="2016" name="Int. J. Syst. Evol. Microbiol.">
        <title>Paenibacillus bovis sp. nov., isolated from raw yak (Bos grunniens) milk.</title>
        <authorList>
            <person name="Gao C."/>
            <person name="Han J."/>
            <person name="Liu Z."/>
            <person name="Xu X."/>
            <person name="Hang F."/>
            <person name="Wu Z."/>
        </authorList>
    </citation>
    <scope>NUCLEOTIDE SEQUENCE [LARGE SCALE GENOMIC DNA]</scope>
    <source>
        <strain evidence="1 2">BD3526</strain>
    </source>
</reference>
<reference evidence="2" key="1">
    <citation type="submission" date="2015-10" db="EMBL/GenBank/DDBJ databases">
        <title>Genome of Paenibacillus bovis sp. nov.</title>
        <authorList>
            <person name="Wu Z."/>
            <person name="Gao C."/>
            <person name="Liu Z."/>
            <person name="Zheng H."/>
        </authorList>
    </citation>
    <scope>NUCLEOTIDE SEQUENCE [LARGE SCALE GENOMIC DNA]</scope>
    <source>
        <strain evidence="2">BD3526</strain>
    </source>
</reference>
<gene>
    <name evidence="1" type="ORF">AR543_17280</name>
</gene>
<evidence type="ECO:0000313" key="1">
    <source>
        <dbReference type="EMBL" id="ANF97586.1"/>
    </source>
</evidence>
<sequence length="219" mass="25426">MKYMDEYVISQMYGTQSEKSSLSIDQQTGERLSAAEMEDFIQEQTIIVNEQPIHFTKVELLDQGIECFLPDHFVIMPPEEARLKYPSEQRPTVIYCNLDGTVDFTLDPSEMEAEDGELEQIAKQLSVMIRDVQPIRSWKGMETLVTEHMTMTIMRFVTSAIDGHIYNEMMLFNHKGKMHIGTFHCEAEKLEQWKPVTEIIIRSLRPLTEKEHIYESGLS</sequence>
<accession>A0A172ZIW0</accession>
<dbReference type="EMBL" id="CP013023">
    <property type="protein sequence ID" value="ANF97586.1"/>
    <property type="molecule type" value="Genomic_DNA"/>
</dbReference>
<dbReference type="OrthoDB" id="249246at2"/>
<dbReference type="KEGG" id="pbv:AR543_17280"/>
<proteinExistence type="predicted"/>
<organism evidence="1 2">
    <name type="scientific">Paenibacillus bovis</name>
    <dbReference type="NCBI Taxonomy" id="1616788"/>
    <lineage>
        <taxon>Bacteria</taxon>
        <taxon>Bacillati</taxon>
        <taxon>Bacillota</taxon>
        <taxon>Bacilli</taxon>
        <taxon>Bacillales</taxon>
        <taxon>Paenibacillaceae</taxon>
        <taxon>Paenibacillus</taxon>
    </lineage>
</organism>
<protein>
    <submittedName>
        <fullName evidence="1">Uncharacterized protein</fullName>
    </submittedName>
</protein>
<keyword evidence="2" id="KW-1185">Reference proteome</keyword>
<dbReference type="STRING" id="1616788.AR543_17280"/>
<evidence type="ECO:0000313" key="2">
    <source>
        <dbReference type="Proteomes" id="UP000078148"/>
    </source>
</evidence>
<dbReference type="Proteomes" id="UP000078148">
    <property type="component" value="Chromosome"/>
</dbReference>
<dbReference type="RefSeq" id="WP_060535688.1">
    <property type="nucleotide sequence ID" value="NZ_CP013023.1"/>
</dbReference>